<name>A0A0W0ZZ24_9GAMM</name>
<proteinExistence type="predicted"/>
<accession>A0A0W0ZZ24</accession>
<dbReference type="AlphaFoldDB" id="A0A0W0ZZ24"/>
<protein>
    <submittedName>
        <fullName evidence="1">Uncharacterized protein</fullName>
    </submittedName>
</protein>
<dbReference type="EMBL" id="LNZA01000001">
    <property type="protein sequence ID" value="KTD74354.1"/>
    <property type="molecule type" value="Genomic_DNA"/>
</dbReference>
<evidence type="ECO:0000313" key="2">
    <source>
        <dbReference type="Proteomes" id="UP000054693"/>
    </source>
</evidence>
<comment type="caution">
    <text evidence="1">The sequence shown here is derived from an EMBL/GenBank/DDBJ whole genome shotgun (WGS) entry which is preliminary data.</text>
</comment>
<dbReference type="STRING" id="40335.Ltuc_2201"/>
<dbReference type="Proteomes" id="UP000054693">
    <property type="component" value="Unassembled WGS sequence"/>
</dbReference>
<dbReference type="RefSeq" id="WP_058521318.1">
    <property type="nucleotide sequence ID" value="NZ_CAAAIP010000003.1"/>
</dbReference>
<organism evidence="1 2">
    <name type="scientific">Legionella tucsonensis</name>
    <dbReference type="NCBI Taxonomy" id="40335"/>
    <lineage>
        <taxon>Bacteria</taxon>
        <taxon>Pseudomonadati</taxon>
        <taxon>Pseudomonadota</taxon>
        <taxon>Gammaproteobacteria</taxon>
        <taxon>Legionellales</taxon>
        <taxon>Legionellaceae</taxon>
        <taxon>Legionella</taxon>
    </lineage>
</organism>
<reference evidence="1 2" key="1">
    <citation type="submission" date="2015-11" db="EMBL/GenBank/DDBJ databases">
        <title>Genomic analysis of 38 Legionella species identifies large and diverse effector repertoires.</title>
        <authorList>
            <person name="Burstein D."/>
            <person name="Amaro F."/>
            <person name="Zusman T."/>
            <person name="Lifshitz Z."/>
            <person name="Cohen O."/>
            <person name="Gilbert J.A."/>
            <person name="Pupko T."/>
            <person name="Shuman H.A."/>
            <person name="Segal G."/>
        </authorList>
    </citation>
    <scope>NUCLEOTIDE SEQUENCE [LARGE SCALE GENOMIC DNA]</scope>
    <source>
        <strain evidence="1 2">ATCC 49180</strain>
    </source>
</reference>
<gene>
    <name evidence="1" type="ORF">Ltuc_2201</name>
</gene>
<keyword evidence="2" id="KW-1185">Reference proteome</keyword>
<sequence length="249" mass="29124">MGRLFQEKKSNTKRIIDSFTEVKIKVDTFCSTLNELQNQLYMANTKEEFYNVVQMIINEEKKVHCFLLELTNGADEETMSKVKVCMADLPNFKNAMTLLRYTEIATKNVIDKKELLSLQEALSKLTMEQQTELLIFIKKLKELKSIAELFENQKELFKERLHEATTLDTVDEIEGEIQKSNRFLNGVLERLLPYPKDERVDEQIIEILKKNRHFLTILESFNVHESLMEEILHARAKLIAMNEPFSLSS</sequence>
<dbReference type="OrthoDB" id="5653604at2"/>
<dbReference type="PATRIC" id="fig|40335.7.peg.2343"/>
<evidence type="ECO:0000313" key="1">
    <source>
        <dbReference type="EMBL" id="KTD74354.1"/>
    </source>
</evidence>